<reference evidence="1" key="1">
    <citation type="submission" date="2020-05" db="UniProtKB">
        <authorList>
            <consortium name="EnsemblMetazoa"/>
        </authorList>
    </citation>
    <scope>IDENTIFICATION</scope>
    <source>
        <strain evidence="1">TTRI</strain>
    </source>
</reference>
<evidence type="ECO:0000313" key="2">
    <source>
        <dbReference type="Proteomes" id="UP000078200"/>
    </source>
</evidence>
<dbReference type="EnsemblMetazoa" id="GAUT046224-RA">
    <property type="protein sequence ID" value="GAUT046224-PA"/>
    <property type="gene ID" value="GAUT046224"/>
</dbReference>
<proteinExistence type="predicted"/>
<keyword evidence="2" id="KW-1185">Reference proteome</keyword>
<protein>
    <submittedName>
        <fullName evidence="1">Uncharacterized protein</fullName>
    </submittedName>
</protein>
<organism evidence="1 2">
    <name type="scientific">Glossina austeni</name>
    <name type="common">Savannah tsetse fly</name>
    <dbReference type="NCBI Taxonomy" id="7395"/>
    <lineage>
        <taxon>Eukaryota</taxon>
        <taxon>Metazoa</taxon>
        <taxon>Ecdysozoa</taxon>
        <taxon>Arthropoda</taxon>
        <taxon>Hexapoda</taxon>
        <taxon>Insecta</taxon>
        <taxon>Pterygota</taxon>
        <taxon>Neoptera</taxon>
        <taxon>Endopterygota</taxon>
        <taxon>Diptera</taxon>
        <taxon>Brachycera</taxon>
        <taxon>Muscomorpha</taxon>
        <taxon>Hippoboscoidea</taxon>
        <taxon>Glossinidae</taxon>
        <taxon>Glossina</taxon>
    </lineage>
</organism>
<name>A0A1A9VSR5_GLOAU</name>
<sequence>MRSSIIAERKDFFSTSSNSALLRVTSCICESIRDCKVPDWPLRAFFCKRNVSVERFFNSVRQRLYSLACSLSMVATERFQSSNFSYKNANLVKKQAKITATRQIGVKNMKRSTQVPQDWYNKSSCCLMCASLVLQNQSKLLREREANT</sequence>
<dbReference type="Proteomes" id="UP000078200">
    <property type="component" value="Unassembled WGS sequence"/>
</dbReference>
<dbReference type="VEuPathDB" id="VectorBase:GAUT046224"/>
<dbReference type="AlphaFoldDB" id="A0A1A9VSR5"/>
<accession>A0A1A9VSR5</accession>
<evidence type="ECO:0000313" key="1">
    <source>
        <dbReference type="EnsemblMetazoa" id="GAUT046224-PA"/>
    </source>
</evidence>